<evidence type="ECO:0000256" key="6">
    <source>
        <dbReference type="ARBA" id="ARBA00023136"/>
    </source>
</evidence>
<feature type="transmembrane region" description="Helical" evidence="7">
    <location>
        <begin position="242"/>
        <end position="261"/>
    </location>
</feature>
<dbReference type="RefSeq" id="WP_246454037.1">
    <property type="nucleotide sequence ID" value="NZ_JACHBU010000006.1"/>
</dbReference>
<keyword evidence="7" id="KW-0813">Transport</keyword>
<dbReference type="NCBIfam" id="TIGR00786">
    <property type="entry name" value="dctM"/>
    <property type="match status" value="1"/>
</dbReference>
<feature type="domain" description="TRAP C4-dicarboxylate transport system permease DctM subunit" evidence="8">
    <location>
        <begin position="7"/>
        <end position="418"/>
    </location>
</feature>
<evidence type="ECO:0000313" key="10">
    <source>
        <dbReference type="Proteomes" id="UP000585437"/>
    </source>
</evidence>
<comment type="subcellular location">
    <subcellularLocation>
        <location evidence="1 7">Cell inner membrane</location>
        <topology evidence="1 7">Multi-pass membrane protein</topology>
    </subcellularLocation>
</comment>
<dbReference type="PANTHER" id="PTHR33362">
    <property type="entry name" value="SIALIC ACID TRAP TRANSPORTER PERMEASE PROTEIN SIAT-RELATED"/>
    <property type="match status" value="1"/>
</dbReference>
<feature type="transmembrane region" description="Helical" evidence="7">
    <location>
        <begin position="138"/>
        <end position="161"/>
    </location>
</feature>
<dbReference type="GO" id="GO:0022857">
    <property type="term" value="F:transmembrane transporter activity"/>
    <property type="evidence" value="ECO:0007669"/>
    <property type="project" value="UniProtKB-UniRule"/>
</dbReference>
<keyword evidence="5 7" id="KW-1133">Transmembrane helix</keyword>
<feature type="transmembrane region" description="Helical" evidence="7">
    <location>
        <begin position="402"/>
        <end position="422"/>
    </location>
</feature>
<gene>
    <name evidence="9" type="ORF">F4695_003142</name>
</gene>
<accession>A0A7X0JLD7</accession>
<evidence type="ECO:0000256" key="3">
    <source>
        <dbReference type="ARBA" id="ARBA00022519"/>
    </source>
</evidence>
<comment type="caution">
    <text evidence="9">The sequence shown here is derived from an EMBL/GenBank/DDBJ whole genome shotgun (WGS) entry which is preliminary data.</text>
</comment>
<comment type="subunit">
    <text evidence="7">The complex comprises the extracytoplasmic solute receptor protein and the two transmembrane proteins.</text>
</comment>
<dbReference type="Pfam" id="PF06808">
    <property type="entry name" value="DctM"/>
    <property type="match status" value="1"/>
</dbReference>
<keyword evidence="4 7" id="KW-0812">Transmembrane</keyword>
<comment type="function">
    <text evidence="7">Part of the tripartite ATP-independent periplasmic (TRAP) transport system.</text>
</comment>
<feature type="transmembrane region" description="Helical" evidence="7">
    <location>
        <begin position="6"/>
        <end position="34"/>
    </location>
</feature>
<protein>
    <recommendedName>
        <fullName evidence="7">TRAP transporter large permease protein</fullName>
    </recommendedName>
</protein>
<keyword evidence="6 7" id="KW-0472">Membrane</keyword>
<feature type="transmembrane region" description="Helical" evidence="7">
    <location>
        <begin position="335"/>
        <end position="354"/>
    </location>
</feature>
<feature type="transmembrane region" description="Helical" evidence="7">
    <location>
        <begin position="94"/>
        <end position="117"/>
    </location>
</feature>
<feature type="transmembrane region" description="Helical" evidence="7">
    <location>
        <begin position="360"/>
        <end position="381"/>
    </location>
</feature>
<dbReference type="EMBL" id="JACHBU010000006">
    <property type="protein sequence ID" value="MBB6509758.1"/>
    <property type="molecule type" value="Genomic_DNA"/>
</dbReference>
<feature type="transmembrane region" description="Helical" evidence="7">
    <location>
        <begin position="214"/>
        <end position="236"/>
    </location>
</feature>
<dbReference type="InterPro" id="IPR010656">
    <property type="entry name" value="DctM"/>
</dbReference>
<keyword evidence="2" id="KW-1003">Cell membrane</keyword>
<sequence length="428" mass="46201">MMISILFVSFFILMAVGVPIAFTLAISTWLAVILGSRYPQIVVIKEMFSGVDSFPLLAVPFFILAAELMTGGALTHHLLRLAAQFVGRARGGLGYASIISTTLFAGISGSALAAAAGPGAMTIRMMEKSGYEKRYASALAAAVAIVDPIIPPSITMIIYALQDNRVSVGGLFVAGVIPGLLISAAMCLVNFYISRKRNYRSMDLRPTLAEMVRTTVYAMPAVALIVIVVGGIRAGYFTPTEASVIAVFYSLFCGMFIYRSLHMRDLPNIIFRSAMITVGILLILAAARAFAWVLIIEGVPQYMADLIISWNLSPIMFLLAVNVLLLLFGTFMDPLPGVMILVPILAPIAFSLGIDPIHFAMIVILNLTIGLITPPVGQLLYVVSAAVRIRVSEISREMTPFLIAYVAILLVITFIPALSTWLPRLTGF</sequence>
<feature type="transmembrane region" description="Helical" evidence="7">
    <location>
        <begin position="273"/>
        <end position="295"/>
    </location>
</feature>
<keyword evidence="10" id="KW-1185">Reference proteome</keyword>
<evidence type="ECO:0000256" key="5">
    <source>
        <dbReference type="ARBA" id="ARBA00022989"/>
    </source>
</evidence>
<dbReference type="AlphaFoldDB" id="A0A7X0JLD7"/>
<feature type="transmembrane region" description="Helical" evidence="7">
    <location>
        <begin position="307"/>
        <end position="328"/>
    </location>
</feature>
<dbReference type="InterPro" id="IPR004681">
    <property type="entry name" value="TRAP_DctM"/>
</dbReference>
<evidence type="ECO:0000256" key="1">
    <source>
        <dbReference type="ARBA" id="ARBA00004429"/>
    </source>
</evidence>
<evidence type="ECO:0000256" key="4">
    <source>
        <dbReference type="ARBA" id="ARBA00022692"/>
    </source>
</evidence>
<dbReference type="GO" id="GO:0005886">
    <property type="term" value="C:plasma membrane"/>
    <property type="evidence" value="ECO:0007669"/>
    <property type="project" value="UniProtKB-SubCell"/>
</dbReference>
<evidence type="ECO:0000256" key="7">
    <source>
        <dbReference type="RuleBase" id="RU369079"/>
    </source>
</evidence>
<evidence type="ECO:0000313" key="9">
    <source>
        <dbReference type="EMBL" id="MBB6509758.1"/>
    </source>
</evidence>
<dbReference type="PANTHER" id="PTHR33362:SF2">
    <property type="entry name" value="TRAP TRANSPORTER LARGE PERMEASE PROTEIN"/>
    <property type="match status" value="1"/>
</dbReference>
<comment type="similarity">
    <text evidence="7">Belongs to the TRAP transporter large permease family.</text>
</comment>
<dbReference type="PIRSF" id="PIRSF006066">
    <property type="entry name" value="HI0050"/>
    <property type="match status" value="1"/>
</dbReference>
<feature type="transmembrane region" description="Helical" evidence="7">
    <location>
        <begin position="54"/>
        <end position="74"/>
    </location>
</feature>
<feature type="transmembrane region" description="Helical" evidence="7">
    <location>
        <begin position="167"/>
        <end position="193"/>
    </location>
</feature>
<dbReference type="Proteomes" id="UP000585437">
    <property type="component" value="Unassembled WGS sequence"/>
</dbReference>
<evidence type="ECO:0000256" key="2">
    <source>
        <dbReference type="ARBA" id="ARBA00022475"/>
    </source>
</evidence>
<reference evidence="9 10" key="1">
    <citation type="submission" date="2020-08" db="EMBL/GenBank/DDBJ databases">
        <title>The Agave Microbiome: Exploring the role of microbial communities in plant adaptations to desert environments.</title>
        <authorList>
            <person name="Partida-Martinez L.P."/>
        </authorList>
    </citation>
    <scope>NUCLEOTIDE SEQUENCE [LARGE SCALE GENOMIC DNA]</scope>
    <source>
        <strain evidence="9 10">AS3.12</strain>
    </source>
</reference>
<evidence type="ECO:0000259" key="8">
    <source>
        <dbReference type="Pfam" id="PF06808"/>
    </source>
</evidence>
<keyword evidence="3 7" id="KW-0997">Cell inner membrane</keyword>
<name>A0A7X0JLD7_9HYPH</name>
<organism evidence="9 10">
    <name type="scientific">Rhizobium soli</name>
    <dbReference type="NCBI Taxonomy" id="424798"/>
    <lineage>
        <taxon>Bacteria</taxon>
        <taxon>Pseudomonadati</taxon>
        <taxon>Pseudomonadota</taxon>
        <taxon>Alphaproteobacteria</taxon>
        <taxon>Hyphomicrobiales</taxon>
        <taxon>Rhizobiaceae</taxon>
        <taxon>Rhizobium/Agrobacterium group</taxon>
        <taxon>Rhizobium</taxon>
    </lineage>
</organism>
<proteinExistence type="inferred from homology"/>